<dbReference type="SUPFAM" id="SSF52821">
    <property type="entry name" value="Rhodanese/Cell cycle control phosphatase"/>
    <property type="match status" value="1"/>
</dbReference>
<dbReference type="PANTHER" id="PTHR43031:SF1">
    <property type="entry name" value="PYRIDINE NUCLEOTIDE-DISULPHIDE OXIDOREDUCTASE"/>
    <property type="match status" value="1"/>
</dbReference>
<dbReference type="Gene3D" id="3.40.250.10">
    <property type="entry name" value="Rhodanese-like domain"/>
    <property type="match status" value="1"/>
</dbReference>
<dbReference type="AlphaFoldDB" id="A0A5C6RJV4"/>
<dbReference type="PROSITE" id="PS50206">
    <property type="entry name" value="RHODANESE_3"/>
    <property type="match status" value="1"/>
</dbReference>
<dbReference type="Proteomes" id="UP000321580">
    <property type="component" value="Unassembled WGS sequence"/>
</dbReference>
<feature type="domain" description="Rhodanese" evidence="1">
    <location>
        <begin position="36"/>
        <end position="126"/>
    </location>
</feature>
<name>A0A5C6RJV4_9BACT</name>
<accession>A0A5C6RJV4</accession>
<dbReference type="PROSITE" id="PS00380">
    <property type="entry name" value="RHODANESE_1"/>
    <property type="match status" value="1"/>
</dbReference>
<dbReference type="InterPro" id="IPR001307">
    <property type="entry name" value="Thiosulphate_STrfase_CS"/>
</dbReference>
<sequence>MERGKNKPPQSCAPRRWDMLKQQLNNLSPEAFREKLQGGGLLLDVRRPEEFAQGHLPGAINIDYLSFDLWEQLRALPRDKPILVYCQTERRALRVCMLLQNGGFPEVHNLDLGLNAWLKTFGRLAGS</sequence>
<dbReference type="OrthoDB" id="9808735at2"/>
<dbReference type="RefSeq" id="WP_147167993.1">
    <property type="nucleotide sequence ID" value="NZ_VOOR01000026.1"/>
</dbReference>
<dbReference type="InterPro" id="IPR036873">
    <property type="entry name" value="Rhodanese-like_dom_sf"/>
</dbReference>
<gene>
    <name evidence="2" type="ORF">FRY97_13080</name>
</gene>
<dbReference type="CDD" id="cd00158">
    <property type="entry name" value="RHOD"/>
    <property type="match status" value="1"/>
</dbReference>
<evidence type="ECO:0000313" key="3">
    <source>
        <dbReference type="Proteomes" id="UP000321580"/>
    </source>
</evidence>
<protein>
    <submittedName>
        <fullName evidence="2">Rhodanese-like domain-containing protein</fullName>
    </submittedName>
</protein>
<evidence type="ECO:0000259" key="1">
    <source>
        <dbReference type="PROSITE" id="PS50206"/>
    </source>
</evidence>
<dbReference type="InterPro" id="IPR050229">
    <property type="entry name" value="GlpE_sulfurtransferase"/>
</dbReference>
<dbReference type="PANTHER" id="PTHR43031">
    <property type="entry name" value="FAD-DEPENDENT OXIDOREDUCTASE"/>
    <property type="match status" value="1"/>
</dbReference>
<comment type="caution">
    <text evidence="2">The sequence shown here is derived from an EMBL/GenBank/DDBJ whole genome shotgun (WGS) entry which is preliminary data.</text>
</comment>
<dbReference type="EMBL" id="VOOR01000026">
    <property type="protein sequence ID" value="TXB62668.1"/>
    <property type="molecule type" value="Genomic_DNA"/>
</dbReference>
<reference evidence="2 3" key="1">
    <citation type="submission" date="2019-08" db="EMBL/GenBank/DDBJ databases">
        <title>Genome of Phaeodactylibacter luteus.</title>
        <authorList>
            <person name="Bowman J.P."/>
        </authorList>
    </citation>
    <scope>NUCLEOTIDE SEQUENCE [LARGE SCALE GENOMIC DNA]</scope>
    <source>
        <strain evidence="2 3">KCTC 42180</strain>
    </source>
</reference>
<keyword evidence="3" id="KW-1185">Reference proteome</keyword>
<organism evidence="2 3">
    <name type="scientific">Phaeodactylibacter luteus</name>
    <dbReference type="NCBI Taxonomy" id="1564516"/>
    <lineage>
        <taxon>Bacteria</taxon>
        <taxon>Pseudomonadati</taxon>
        <taxon>Bacteroidota</taxon>
        <taxon>Saprospiria</taxon>
        <taxon>Saprospirales</taxon>
        <taxon>Haliscomenobacteraceae</taxon>
        <taxon>Phaeodactylibacter</taxon>
    </lineage>
</organism>
<dbReference type="GO" id="GO:0004792">
    <property type="term" value="F:thiosulfate-cyanide sulfurtransferase activity"/>
    <property type="evidence" value="ECO:0007669"/>
    <property type="project" value="InterPro"/>
</dbReference>
<dbReference type="InterPro" id="IPR001763">
    <property type="entry name" value="Rhodanese-like_dom"/>
</dbReference>
<dbReference type="SMART" id="SM00450">
    <property type="entry name" value="RHOD"/>
    <property type="match status" value="1"/>
</dbReference>
<proteinExistence type="predicted"/>
<dbReference type="Pfam" id="PF00581">
    <property type="entry name" value="Rhodanese"/>
    <property type="match status" value="1"/>
</dbReference>
<evidence type="ECO:0000313" key="2">
    <source>
        <dbReference type="EMBL" id="TXB62668.1"/>
    </source>
</evidence>